<accession>A0A398CQD6</accession>
<dbReference type="Proteomes" id="UP000266340">
    <property type="component" value="Unassembled WGS sequence"/>
</dbReference>
<protein>
    <submittedName>
        <fullName evidence="1">Uncharacterized protein</fullName>
    </submittedName>
</protein>
<organism evidence="1 2">
    <name type="scientific">Cohnella faecalis</name>
    <dbReference type="NCBI Taxonomy" id="2315694"/>
    <lineage>
        <taxon>Bacteria</taxon>
        <taxon>Bacillati</taxon>
        <taxon>Bacillota</taxon>
        <taxon>Bacilli</taxon>
        <taxon>Bacillales</taxon>
        <taxon>Paenibacillaceae</taxon>
        <taxon>Cohnella</taxon>
    </lineage>
</organism>
<reference evidence="1 2" key="1">
    <citation type="submission" date="2018-09" db="EMBL/GenBank/DDBJ databases">
        <title>Cohnella cavernae sp. nov., isolated from a karst cave.</title>
        <authorList>
            <person name="Zhu H."/>
        </authorList>
    </citation>
    <scope>NUCLEOTIDE SEQUENCE [LARGE SCALE GENOMIC DNA]</scope>
    <source>
        <strain evidence="1 2">K2E09-144</strain>
    </source>
</reference>
<name>A0A398CQD6_9BACL</name>
<sequence>MGSDRGEVWLWFVDGERPDWIEGTGLPILSERGVAGPNDCVLHVGRPPKRHKAVTGAGAARGSGLSAWRMNAATRAILALRPEEIERRLRREGLAARISEPKRGGGFGNGKGAMLPFAASRRYAATVFGLDAVEIRRAHVFGPTYDRELGDRVRWLLAKAAARALYVLGLDFGQVELELTDQGRVVIVSVSPDMRPSPGGESNFWRKRFVYL</sequence>
<dbReference type="AlphaFoldDB" id="A0A398CQD6"/>
<proteinExistence type="predicted"/>
<comment type="caution">
    <text evidence="1">The sequence shown here is derived from an EMBL/GenBank/DDBJ whole genome shotgun (WGS) entry which is preliminary data.</text>
</comment>
<dbReference type="EMBL" id="QXJM01000023">
    <property type="protein sequence ID" value="RIE04755.1"/>
    <property type="molecule type" value="Genomic_DNA"/>
</dbReference>
<keyword evidence="2" id="KW-1185">Reference proteome</keyword>
<evidence type="ECO:0000313" key="2">
    <source>
        <dbReference type="Proteomes" id="UP000266340"/>
    </source>
</evidence>
<evidence type="ECO:0000313" key="1">
    <source>
        <dbReference type="EMBL" id="RIE04755.1"/>
    </source>
</evidence>
<dbReference type="RefSeq" id="WP_119147954.1">
    <property type="nucleotide sequence ID" value="NZ_QXJM01000023.1"/>
</dbReference>
<gene>
    <name evidence="1" type="ORF">D3H35_04550</name>
</gene>